<dbReference type="SUPFAM" id="SSF55874">
    <property type="entry name" value="ATPase domain of HSP90 chaperone/DNA topoisomerase II/histidine kinase"/>
    <property type="match status" value="1"/>
</dbReference>
<protein>
    <recommendedName>
        <fullName evidence="2">histidine kinase</fullName>
        <ecNumber evidence="2">2.7.13.3</ecNumber>
    </recommendedName>
</protein>
<keyword evidence="6" id="KW-1133">Transmembrane helix</keyword>
<dbReference type="InterPro" id="IPR050482">
    <property type="entry name" value="Sensor_HK_TwoCompSys"/>
</dbReference>
<proteinExistence type="predicted"/>
<dbReference type="Pfam" id="PF02518">
    <property type="entry name" value="HATPase_c"/>
    <property type="match status" value="1"/>
</dbReference>
<keyword evidence="6" id="KW-0812">Transmembrane</keyword>
<evidence type="ECO:0000256" key="1">
    <source>
        <dbReference type="ARBA" id="ARBA00000085"/>
    </source>
</evidence>
<comment type="caution">
    <text evidence="8">The sequence shown here is derived from an EMBL/GenBank/DDBJ whole genome shotgun (WGS) entry which is preliminary data.</text>
</comment>
<keyword evidence="6" id="KW-0472">Membrane</keyword>
<keyword evidence="3" id="KW-0808">Transferase</keyword>
<dbReference type="RefSeq" id="WP_122546747.1">
    <property type="nucleotide sequence ID" value="NZ_QWIV01000013.1"/>
</dbReference>
<evidence type="ECO:0000313" key="8">
    <source>
        <dbReference type="EMBL" id="RMZ59624.1"/>
    </source>
</evidence>
<dbReference type="Proteomes" id="UP000267524">
    <property type="component" value="Unassembled WGS sequence"/>
</dbReference>
<organism evidence="8 9">
    <name type="scientific">Chryseobacterium nematophagum</name>
    <dbReference type="NCBI Taxonomy" id="2305228"/>
    <lineage>
        <taxon>Bacteria</taxon>
        <taxon>Pseudomonadati</taxon>
        <taxon>Bacteroidota</taxon>
        <taxon>Flavobacteriia</taxon>
        <taxon>Flavobacteriales</taxon>
        <taxon>Weeksellaceae</taxon>
        <taxon>Chryseobacterium group</taxon>
        <taxon>Chryseobacterium</taxon>
    </lineage>
</organism>
<dbReference type="PANTHER" id="PTHR24421:SF10">
    <property type="entry name" value="NITRATE_NITRITE SENSOR PROTEIN NARQ"/>
    <property type="match status" value="1"/>
</dbReference>
<reference evidence="8 9" key="1">
    <citation type="submission" date="2018-08" db="EMBL/GenBank/DDBJ databases">
        <title>Chryseobacterium nematophagum: a novel matrix digesting pathogen of nematodes.</title>
        <authorList>
            <person name="Page A."/>
            <person name="Roberts M."/>
            <person name="Felix M.-A."/>
            <person name="Weir W."/>
        </authorList>
    </citation>
    <scope>NUCLEOTIDE SEQUENCE [LARGE SCALE GENOMIC DNA]</scope>
    <source>
        <strain evidence="8 9">JUb275</strain>
    </source>
</reference>
<feature type="domain" description="Histidine kinase/HSP90-like ATPase" evidence="7">
    <location>
        <begin position="159"/>
        <end position="204"/>
    </location>
</feature>
<accession>A0A3M7LC40</accession>
<keyword evidence="4" id="KW-0418">Kinase</keyword>
<evidence type="ECO:0000256" key="4">
    <source>
        <dbReference type="ARBA" id="ARBA00022777"/>
    </source>
</evidence>
<evidence type="ECO:0000256" key="5">
    <source>
        <dbReference type="ARBA" id="ARBA00023012"/>
    </source>
</evidence>
<dbReference type="CDD" id="cd16917">
    <property type="entry name" value="HATPase_UhpB-NarQ-NarX-like"/>
    <property type="match status" value="1"/>
</dbReference>
<evidence type="ECO:0000256" key="2">
    <source>
        <dbReference type="ARBA" id="ARBA00012438"/>
    </source>
</evidence>
<dbReference type="PANTHER" id="PTHR24421">
    <property type="entry name" value="NITRATE/NITRITE SENSOR PROTEIN NARX-RELATED"/>
    <property type="match status" value="1"/>
</dbReference>
<dbReference type="EC" id="2.7.13.3" evidence="2"/>
<gene>
    <name evidence="8" type="ORF">D1632_08315</name>
</gene>
<dbReference type="InterPro" id="IPR036890">
    <property type="entry name" value="HATPase_C_sf"/>
</dbReference>
<comment type="catalytic activity">
    <reaction evidence="1">
        <text>ATP + protein L-histidine = ADP + protein N-phospho-L-histidine.</text>
        <dbReference type="EC" id="2.7.13.3"/>
    </reaction>
</comment>
<dbReference type="Gene3D" id="3.30.565.10">
    <property type="entry name" value="Histidine kinase-like ATPase, C-terminal domain"/>
    <property type="match status" value="1"/>
</dbReference>
<dbReference type="GO" id="GO:0004673">
    <property type="term" value="F:protein histidine kinase activity"/>
    <property type="evidence" value="ECO:0007669"/>
    <property type="project" value="UniProtKB-EC"/>
</dbReference>
<feature type="transmembrane region" description="Helical" evidence="6">
    <location>
        <begin position="9"/>
        <end position="28"/>
    </location>
</feature>
<sequence>MSRWENQDVVVCIWIGIGILVFITLLIINHLNSLKTNKQKVMQLVRNTQSECWENTIYLQEKDRERLAEELHDNIISRLNLIRLNTNQKNVNEINMDLKKSMQLIRELSHNLTPPDLGEVELMDLIADYLDQVNKTINVVYHHHVEHEAVINSHIKLNVFRILQELINNILKHAKAKKVEVLLRVSLHYLILVVEDNGCGFTAGKNYGGIGIRSIQSRAKQIKAIYKLKTKPQKGTKCIVCVAVK</sequence>
<dbReference type="EMBL" id="QWIV01000013">
    <property type="protein sequence ID" value="RMZ59624.1"/>
    <property type="molecule type" value="Genomic_DNA"/>
</dbReference>
<evidence type="ECO:0000256" key="3">
    <source>
        <dbReference type="ARBA" id="ARBA00022679"/>
    </source>
</evidence>
<evidence type="ECO:0000259" key="7">
    <source>
        <dbReference type="Pfam" id="PF02518"/>
    </source>
</evidence>
<dbReference type="AlphaFoldDB" id="A0A3M7LC40"/>
<evidence type="ECO:0000256" key="6">
    <source>
        <dbReference type="SAM" id="Phobius"/>
    </source>
</evidence>
<keyword evidence="9" id="KW-1185">Reference proteome</keyword>
<keyword evidence="5" id="KW-0902">Two-component regulatory system</keyword>
<evidence type="ECO:0000313" key="9">
    <source>
        <dbReference type="Proteomes" id="UP000267524"/>
    </source>
</evidence>
<dbReference type="GO" id="GO:0000160">
    <property type="term" value="P:phosphorelay signal transduction system"/>
    <property type="evidence" value="ECO:0007669"/>
    <property type="project" value="UniProtKB-KW"/>
</dbReference>
<dbReference type="InterPro" id="IPR003594">
    <property type="entry name" value="HATPase_dom"/>
</dbReference>
<name>A0A3M7LC40_9FLAO</name>